<sequence length="59" mass="7071">MFWQDDRFILYQLVNSTTGYQEIEHSQLLPNLDLDLLCQFIDPEQEPQMVRAYHQALQS</sequence>
<organism evidence="1 2">
    <name type="scientific">Roseofilum halophilum BLCC-M91</name>
    <dbReference type="NCBI Taxonomy" id="3022259"/>
    <lineage>
        <taxon>Bacteria</taxon>
        <taxon>Bacillati</taxon>
        <taxon>Cyanobacteriota</taxon>
        <taxon>Cyanophyceae</taxon>
        <taxon>Desertifilales</taxon>
        <taxon>Desertifilaceae</taxon>
        <taxon>Roseofilum</taxon>
        <taxon>Roseofilum halophilum</taxon>
    </lineage>
</organism>
<reference evidence="1 2" key="1">
    <citation type="submission" date="2023-01" db="EMBL/GenBank/DDBJ databases">
        <title>Novel diversity within Roseofilum (Cyanobacteria; Desertifilaceae) from marine benthic mats with descriptions of four novel species.</title>
        <authorList>
            <person name="Wang Y."/>
            <person name="Berthold D.E."/>
            <person name="Hu J."/>
            <person name="Lefler F.W."/>
            <person name="Laughinghouse H.D. IV."/>
        </authorList>
    </citation>
    <scope>NUCLEOTIDE SEQUENCE [LARGE SCALE GENOMIC DNA]</scope>
    <source>
        <strain evidence="1 2">BLCC-M91</strain>
    </source>
</reference>
<dbReference type="EMBL" id="JAQPOK010000150">
    <property type="protein sequence ID" value="MDJ1181064.1"/>
    <property type="molecule type" value="Genomic_DNA"/>
</dbReference>
<keyword evidence="2" id="KW-1185">Reference proteome</keyword>
<comment type="caution">
    <text evidence="1">The sequence shown here is derived from an EMBL/GenBank/DDBJ whole genome shotgun (WGS) entry which is preliminary data.</text>
</comment>
<evidence type="ECO:0000313" key="1">
    <source>
        <dbReference type="EMBL" id="MDJ1181064.1"/>
    </source>
</evidence>
<name>A0ABT7BPE2_9CYAN</name>
<protein>
    <submittedName>
        <fullName evidence="1">Uncharacterized protein</fullName>
    </submittedName>
</protein>
<dbReference type="RefSeq" id="WP_283764364.1">
    <property type="nucleotide sequence ID" value="NZ_JAQPOK010000150.1"/>
</dbReference>
<evidence type="ECO:0000313" key="2">
    <source>
        <dbReference type="Proteomes" id="UP001231370"/>
    </source>
</evidence>
<gene>
    <name evidence="1" type="ORF">PJF56_19570</name>
</gene>
<proteinExistence type="predicted"/>
<dbReference type="Proteomes" id="UP001231370">
    <property type="component" value="Unassembled WGS sequence"/>
</dbReference>
<accession>A0ABT7BPE2</accession>